<evidence type="ECO:0000313" key="16">
    <source>
        <dbReference type="EMBL" id="MBD1599992.1"/>
    </source>
</evidence>
<feature type="chain" id="PRO_5046344530" evidence="13">
    <location>
        <begin position="39"/>
        <end position="724"/>
    </location>
</feature>
<evidence type="ECO:0000256" key="9">
    <source>
        <dbReference type="ARBA" id="ARBA00023136"/>
    </source>
</evidence>
<dbReference type="Proteomes" id="UP000805841">
    <property type="component" value="Unassembled WGS sequence"/>
</dbReference>
<evidence type="ECO:0000313" key="17">
    <source>
        <dbReference type="Proteomes" id="UP000805841"/>
    </source>
</evidence>
<evidence type="ECO:0000256" key="11">
    <source>
        <dbReference type="PROSITE-ProRule" id="PRU01360"/>
    </source>
</evidence>
<gene>
    <name evidence="16" type="ORF">HAQ05_14945</name>
</gene>
<evidence type="ECO:0000256" key="10">
    <source>
        <dbReference type="ARBA" id="ARBA00023237"/>
    </source>
</evidence>
<evidence type="ECO:0000256" key="13">
    <source>
        <dbReference type="SAM" id="SignalP"/>
    </source>
</evidence>
<dbReference type="InterPro" id="IPR000531">
    <property type="entry name" value="Beta-barrel_TonB"/>
</dbReference>
<protein>
    <submittedName>
        <fullName evidence="16">TonB-dependent receptor</fullName>
    </submittedName>
</protein>
<organism evidence="16 17">
    <name type="scientific">Pseudomonas typographi</name>
    <dbReference type="NCBI Taxonomy" id="2715964"/>
    <lineage>
        <taxon>Bacteria</taxon>
        <taxon>Pseudomonadati</taxon>
        <taxon>Pseudomonadota</taxon>
        <taxon>Gammaproteobacteria</taxon>
        <taxon>Pseudomonadales</taxon>
        <taxon>Pseudomonadaceae</taxon>
        <taxon>Pseudomonas</taxon>
    </lineage>
</organism>
<evidence type="ECO:0000256" key="7">
    <source>
        <dbReference type="ARBA" id="ARBA00023065"/>
    </source>
</evidence>
<feature type="signal peptide" evidence="13">
    <location>
        <begin position="1"/>
        <end position="38"/>
    </location>
</feature>
<accession>A0ABR7Z3M9</accession>
<dbReference type="EMBL" id="JAAOCA010000018">
    <property type="protein sequence ID" value="MBD1599992.1"/>
    <property type="molecule type" value="Genomic_DNA"/>
</dbReference>
<comment type="subcellular location">
    <subcellularLocation>
        <location evidence="1 11">Cell outer membrane</location>
        <topology evidence="1 11">Multi-pass membrane protein</topology>
    </subcellularLocation>
</comment>
<keyword evidence="9 11" id="KW-0472">Membrane</keyword>
<dbReference type="InterPro" id="IPR012910">
    <property type="entry name" value="Plug_dom"/>
</dbReference>
<evidence type="ECO:0000256" key="2">
    <source>
        <dbReference type="ARBA" id="ARBA00022448"/>
    </source>
</evidence>
<evidence type="ECO:0000256" key="6">
    <source>
        <dbReference type="ARBA" id="ARBA00023004"/>
    </source>
</evidence>
<evidence type="ECO:0000256" key="8">
    <source>
        <dbReference type="ARBA" id="ARBA00023077"/>
    </source>
</evidence>
<evidence type="ECO:0000256" key="3">
    <source>
        <dbReference type="ARBA" id="ARBA00022452"/>
    </source>
</evidence>
<feature type="domain" description="TonB-dependent receptor-like beta-barrel" evidence="14">
    <location>
        <begin position="258"/>
        <end position="695"/>
    </location>
</feature>
<keyword evidence="7" id="KW-0406">Ion transport</keyword>
<comment type="similarity">
    <text evidence="11 12">Belongs to the TonB-dependent receptor family.</text>
</comment>
<dbReference type="Pfam" id="PF07715">
    <property type="entry name" value="Plug"/>
    <property type="match status" value="1"/>
</dbReference>
<dbReference type="PANTHER" id="PTHR32552">
    <property type="entry name" value="FERRICHROME IRON RECEPTOR-RELATED"/>
    <property type="match status" value="1"/>
</dbReference>
<name>A0ABR7Z3M9_9PSED</name>
<evidence type="ECO:0000256" key="1">
    <source>
        <dbReference type="ARBA" id="ARBA00004571"/>
    </source>
</evidence>
<dbReference type="SUPFAM" id="SSF56935">
    <property type="entry name" value="Porins"/>
    <property type="match status" value="1"/>
</dbReference>
<keyword evidence="13" id="KW-0732">Signal</keyword>
<keyword evidence="5 11" id="KW-0812">Transmembrane</keyword>
<dbReference type="InterPro" id="IPR039426">
    <property type="entry name" value="TonB-dep_rcpt-like"/>
</dbReference>
<dbReference type="Gene3D" id="2.40.170.20">
    <property type="entry name" value="TonB-dependent receptor, beta-barrel domain"/>
    <property type="match status" value="1"/>
</dbReference>
<keyword evidence="16" id="KW-0675">Receptor</keyword>
<keyword evidence="10 11" id="KW-0998">Cell outer membrane</keyword>
<evidence type="ECO:0000256" key="12">
    <source>
        <dbReference type="RuleBase" id="RU003357"/>
    </source>
</evidence>
<keyword evidence="2 11" id="KW-0813">Transport</keyword>
<keyword evidence="3 11" id="KW-1134">Transmembrane beta strand</keyword>
<keyword evidence="6" id="KW-0408">Iron</keyword>
<proteinExistence type="inferred from homology"/>
<comment type="caution">
    <text evidence="16">The sequence shown here is derived from an EMBL/GenBank/DDBJ whole genome shotgun (WGS) entry which is preliminary data.</text>
</comment>
<keyword evidence="4" id="KW-0410">Iron transport</keyword>
<dbReference type="RefSeq" id="WP_190421926.1">
    <property type="nucleotide sequence ID" value="NZ_JAAOCA010000018.1"/>
</dbReference>
<sequence>MTSHRTAKRCLGAVSFAGKPNPLILGITLALFSTLAAAADEDKADAAPAKAEGDSSLATVTVTAERRATDVQKTAVAVSAIGESQLQERGVHTLADLAGQAAGLTLPSPYLNQQYVFIRGIGNSRPAGNPSVGVYIDDVYIARQFGNAFANLPDIERIEVLRGPQGSLYGQNTSSGAIKIISRDPSDAFHGSLDVAGGNLGTVETKAHVSGALVPNILSASLAVAHRRNDGYFHNDTLDKDVNRFDTSQARAKLLFKPNDQLRFDLAVDEADDNSDNAVGTPINRGLSDRHTLAGWDTRTDQKNGGISLRASDELDDHLTLKSITAWRRIKDDQPWDSDGLPISEGIFKFQQYINQRQFSQEFQLLGDYGNFDFVTGATAFREHFNFDRVTSTKAGSNWQVTRSWNEKESYGVFGQLHYKVTDAFGITGGLRYSREQHTLDADAYASDAHRDLLARQFSVEGIDQRNHAVTPKLTLDYTFQPGLFTYFTIAKGETSGGWNPAPAGSLALATVPIDPEEVISYEWGVKSTAFDNRVQNNIALFYNDYRNYQTNLTNPTINNNVVLGSVLTNVDKAHTYGAELETSIRFTPALQTNFSVSYLRTKFDQFLKSGTTAADYTGNELPFAPHLTLNANAVYDIRVPGGDLRLNGTAKYSSKYYSGPENTYATPAQTLVDLGGFYTPSGSQLTFSLTVKNLFDRTYETPSVYSYSYNTQRQWLAGVRYDF</sequence>
<keyword evidence="17" id="KW-1185">Reference proteome</keyword>
<evidence type="ECO:0000256" key="5">
    <source>
        <dbReference type="ARBA" id="ARBA00022692"/>
    </source>
</evidence>
<dbReference type="Pfam" id="PF00593">
    <property type="entry name" value="TonB_dep_Rec_b-barrel"/>
    <property type="match status" value="1"/>
</dbReference>
<evidence type="ECO:0000259" key="14">
    <source>
        <dbReference type="Pfam" id="PF00593"/>
    </source>
</evidence>
<evidence type="ECO:0000259" key="15">
    <source>
        <dbReference type="Pfam" id="PF07715"/>
    </source>
</evidence>
<reference evidence="16 17" key="1">
    <citation type="journal article" date="2020" name="Insects">
        <title>Bacteria Belonging to Pseudomonas typographi sp. nov. from the Bark Beetle Ips typographus Have Genomic Potential to Aid in the Host Ecology.</title>
        <authorList>
            <person name="Peral-Aranega E."/>
            <person name="Saati-Santamaria Z."/>
            <person name="Kolarik M."/>
            <person name="Rivas R."/>
            <person name="Garcia-Fraile P."/>
        </authorList>
    </citation>
    <scope>NUCLEOTIDE SEQUENCE [LARGE SCALE GENOMIC DNA]</scope>
    <source>
        <strain evidence="16 17">CA3A</strain>
    </source>
</reference>
<evidence type="ECO:0000256" key="4">
    <source>
        <dbReference type="ARBA" id="ARBA00022496"/>
    </source>
</evidence>
<dbReference type="PROSITE" id="PS52016">
    <property type="entry name" value="TONB_DEPENDENT_REC_3"/>
    <property type="match status" value="1"/>
</dbReference>
<keyword evidence="8 12" id="KW-0798">TonB box</keyword>
<dbReference type="PANTHER" id="PTHR32552:SF81">
    <property type="entry name" value="TONB-DEPENDENT OUTER MEMBRANE RECEPTOR"/>
    <property type="match status" value="1"/>
</dbReference>
<feature type="domain" description="TonB-dependent receptor plug" evidence="15">
    <location>
        <begin position="71"/>
        <end position="177"/>
    </location>
</feature>
<dbReference type="CDD" id="cd01347">
    <property type="entry name" value="ligand_gated_channel"/>
    <property type="match status" value="1"/>
</dbReference>
<dbReference type="InterPro" id="IPR036942">
    <property type="entry name" value="Beta-barrel_TonB_sf"/>
</dbReference>